<organism evidence="2 3">
    <name type="scientific">Hymenobacter perfusus</name>
    <dbReference type="NCBI Taxonomy" id="1236770"/>
    <lineage>
        <taxon>Bacteria</taxon>
        <taxon>Pseudomonadati</taxon>
        <taxon>Bacteroidota</taxon>
        <taxon>Cytophagia</taxon>
        <taxon>Cytophagales</taxon>
        <taxon>Hymenobacteraceae</taxon>
        <taxon>Hymenobacter</taxon>
    </lineage>
</organism>
<evidence type="ECO:0000259" key="1">
    <source>
        <dbReference type="Pfam" id="PF03235"/>
    </source>
</evidence>
<name>A0A428JXV8_9BACT</name>
<dbReference type="RefSeq" id="WP_125440490.1">
    <property type="nucleotide sequence ID" value="NZ_RWIU01000010.1"/>
</dbReference>
<dbReference type="EMBL" id="RWIU01000010">
    <property type="protein sequence ID" value="RSK38970.1"/>
    <property type="molecule type" value="Genomic_DNA"/>
</dbReference>
<feature type="domain" description="GmrSD restriction endonucleases N-terminal" evidence="1">
    <location>
        <begin position="27"/>
        <end position="233"/>
    </location>
</feature>
<reference evidence="2 3" key="1">
    <citation type="submission" date="2018-12" db="EMBL/GenBank/DDBJ databases">
        <authorList>
            <person name="Feng G."/>
            <person name="Zhu H."/>
        </authorList>
    </citation>
    <scope>NUCLEOTIDE SEQUENCE [LARGE SCALE GENOMIC DNA]</scope>
    <source>
        <strain evidence="2 3">LMG 26000</strain>
    </source>
</reference>
<comment type="caution">
    <text evidence="2">The sequence shown here is derived from an EMBL/GenBank/DDBJ whole genome shotgun (WGS) entry which is preliminary data.</text>
</comment>
<dbReference type="Proteomes" id="UP000270291">
    <property type="component" value="Unassembled WGS sequence"/>
</dbReference>
<sequence length="799" mass="91387">MEKYNLEQLLAGEIALAEQSTIRFAGVQVPMIQRDYAQGRKSEAAVRNRFLTALFDALLGGRPLTLDFVYGSVQKLDDQSYFVPLDGQQRLTTLFLLHWYIGNCELTGDERNDQQARLRRFSYATRSTARDFCENLTAVVLEPAAEPSSAIRNLAWFYRSYEQDPTVQAMLGMLDAIWEKYRACGVTTLFPALAGLTFYVLPLDGFGLSDELYIKMNARGKQLTSFENFKADLLNWLGAEDNSYRAEFEQTTMLNGHQLPYYLIFATKLDTSWTDLFWGLGFRSTMLDAAYLRFWNRFLAARYLVEPEATAKLAEPLTDLDKGHERAEYTGFSQYQPLFAKPGTIAAAERLLDGLVAHHAAIHAAVAATWGEQATDWNVLARPISQRQRILFLALMLYLDRPGFDEVALRRWLRVVWNLSIDPDVRSAEAMISVMRVVAKLGVGAPSIYSFLASDECAVIVQPEGSFVSRQLSEERQKAILILADEAWEDALVASEKHGLFRGNVGFLLLDAPSLPEFQRRAAVASSLFSARGAQQNLGEEYLLLRAVISQAPDWDWLQKLNLEDSEDNWRLLLRRNDVVRAFIGQLTELTWEEITEQTLPDLVDQPSRLEVPASHLEQRVRLVHEYLYQLVDLQRWMQTRNIGATGLKWKDEHIYAYRYFGRDYTRVMLDTYRNQIANVLIELLGFTTEQRCGNSACFWGDWLTLHRPDGQWTLTAQFDPWHTLRIGVMRSGASALEVNELVTDAEQDDYWLVRKNYPYATVTSMQQVIELVQRIKQEIVNEEFLQARIVMPASVEVV</sequence>
<gene>
    <name evidence="2" type="ORF">EI293_20835</name>
</gene>
<dbReference type="AlphaFoldDB" id="A0A428JXV8"/>
<evidence type="ECO:0000313" key="2">
    <source>
        <dbReference type="EMBL" id="RSK38970.1"/>
    </source>
</evidence>
<dbReference type="InterPro" id="IPR004919">
    <property type="entry name" value="GmrSD_N"/>
</dbReference>
<dbReference type="Pfam" id="PF03235">
    <property type="entry name" value="GmrSD_N"/>
    <property type="match status" value="1"/>
</dbReference>
<keyword evidence="3" id="KW-1185">Reference proteome</keyword>
<accession>A0A428JXV8</accession>
<dbReference type="OrthoDB" id="9798761at2"/>
<proteinExistence type="predicted"/>
<protein>
    <submittedName>
        <fullName evidence="2">DUF262 domain-containing protein</fullName>
    </submittedName>
</protein>
<evidence type="ECO:0000313" key="3">
    <source>
        <dbReference type="Proteomes" id="UP000270291"/>
    </source>
</evidence>